<dbReference type="Proteomes" id="UP001220217">
    <property type="component" value="Plasmid pG5MAi6_2"/>
</dbReference>
<name>A0ABD7X3V6_PRIAR</name>
<evidence type="ECO:0000313" key="2">
    <source>
        <dbReference type="Proteomes" id="UP001220217"/>
    </source>
</evidence>
<reference evidence="1 2" key="1">
    <citation type="submission" date="2023-02" db="EMBL/GenBank/DDBJ databases">
        <title>Complete genome sequence of Priestia aryabhattai G5MAi6, a methanol-tolerant strain isolated from tap water in Hong Kong.</title>
        <authorList>
            <person name="Leung K.M."/>
            <person name="Lai G.K.K."/>
            <person name="Griffin S.D.J."/>
        </authorList>
    </citation>
    <scope>NUCLEOTIDE SEQUENCE [LARGE SCALE GENOMIC DNA]</scope>
    <source>
        <strain evidence="1 2">G5MAi6</strain>
        <plasmid evidence="1 2">pG5MAi6_2</plasmid>
    </source>
</reference>
<dbReference type="SUPFAM" id="SSF110296">
    <property type="entry name" value="Oligoxyloglucan reducing end-specific cellobiohydrolase"/>
    <property type="match status" value="1"/>
</dbReference>
<dbReference type="InterPro" id="IPR015943">
    <property type="entry name" value="WD40/YVTN_repeat-like_dom_sf"/>
</dbReference>
<geneLocation type="plasmid" evidence="1 2">
    <name>pG5MAi6_2</name>
</geneLocation>
<dbReference type="Gene3D" id="2.130.10.10">
    <property type="entry name" value="YVTN repeat-like/Quinoprotein amine dehydrogenase"/>
    <property type="match status" value="1"/>
</dbReference>
<dbReference type="CDD" id="cd15482">
    <property type="entry name" value="Sialidase_non-viral"/>
    <property type="match status" value="2"/>
</dbReference>
<accession>A0ABD7X3V6</accession>
<dbReference type="RefSeq" id="WP_275037754.1">
    <property type="nucleotide sequence ID" value="NZ_CP118720.1"/>
</dbReference>
<dbReference type="AlphaFoldDB" id="A0ABD7X3V6"/>
<organism evidence="1 2">
    <name type="scientific">Priestia aryabhattai</name>
    <name type="common">Bacillus aryabhattai</name>
    <dbReference type="NCBI Taxonomy" id="412384"/>
    <lineage>
        <taxon>Bacteria</taxon>
        <taxon>Bacillati</taxon>
        <taxon>Bacillota</taxon>
        <taxon>Bacilli</taxon>
        <taxon>Bacillales</taxon>
        <taxon>Bacillaceae</taxon>
        <taxon>Priestia</taxon>
    </lineage>
</organism>
<evidence type="ECO:0000313" key="1">
    <source>
        <dbReference type="EMBL" id="WEA47253.1"/>
    </source>
</evidence>
<protein>
    <submittedName>
        <fullName evidence="1">Sialidase family protein</fullName>
    </submittedName>
</protein>
<gene>
    <name evidence="1" type="ORF">PWO00_28130</name>
</gene>
<proteinExistence type="predicted"/>
<sequence length="406" mass="43157">MPNFQVTPSGAPKQEPSIAVNLLSPNIMIATATDFTSGAPLTGVYRSLDGGATWTTSTLPLPPGFTGAEAAFVSYGFPTTFVITAHVFPGASSGTTVIYISTDNGATFSAPVTVGPGYGSYINNDETNVIIDTSQSSPFLGNIYVTYNHQFNVNNIGGSTAFFHRSTDGGLTWETPFLLSDEAEQVERPEVAVGFTGIVYASWITTDPAYRFVVRRSLDGGATFETSVNVADVVPVPQVLPVPGYEFRVLTFPAISTDRSVGPNNGAVYAVWQDNRLGYADIFLSKSSDEGLSWSEPVSVTNAIPGSQNFFPAIDVDPLTGEITIIYYSNQLSGYYLDVFVARSNDGANTFTNTRITTTSFDPNAGSSTPTPLIGDYIDVAAVPPGGFIGVWVDTRTGTQTIFAGF</sequence>
<keyword evidence="1" id="KW-0614">Plasmid</keyword>
<dbReference type="EMBL" id="CP118720">
    <property type="protein sequence ID" value="WEA47253.1"/>
    <property type="molecule type" value="Genomic_DNA"/>
</dbReference>
<dbReference type="Gene3D" id="2.120.10.10">
    <property type="match status" value="1"/>
</dbReference>